<accession>A0A073J817</accession>
<dbReference type="EMBL" id="JAMD01000001">
    <property type="protein sequence ID" value="KEJ97950.1"/>
    <property type="molecule type" value="Genomic_DNA"/>
</dbReference>
<comment type="caution">
    <text evidence="2">The sequence shown here is derived from an EMBL/GenBank/DDBJ whole genome shotgun (WGS) entry which is preliminary data.</text>
</comment>
<dbReference type="InterPro" id="IPR036844">
    <property type="entry name" value="Hint_dom_sf"/>
</dbReference>
<dbReference type="InterPro" id="IPR028992">
    <property type="entry name" value="Hedgehog/Intein_dom"/>
</dbReference>
<evidence type="ECO:0000313" key="3">
    <source>
        <dbReference type="Proteomes" id="UP000027746"/>
    </source>
</evidence>
<protein>
    <recommendedName>
        <fullName evidence="1">Hedgehog/Intein (Hint) domain-containing protein</fullName>
    </recommendedName>
</protein>
<feature type="domain" description="Hedgehog/Intein (Hint)" evidence="1">
    <location>
        <begin position="165"/>
        <end position="303"/>
    </location>
</feature>
<reference evidence="2 3" key="1">
    <citation type="submission" date="2014-01" db="EMBL/GenBank/DDBJ databases">
        <title>Sulfitobacter sp. H3 (MCCC 1A00686) Genome Sequencing.</title>
        <authorList>
            <person name="Lai Q."/>
            <person name="Hong Z."/>
        </authorList>
    </citation>
    <scope>NUCLEOTIDE SEQUENCE [LARGE SCALE GENOMIC DNA]</scope>
    <source>
        <strain evidence="2 3">H3</strain>
    </source>
</reference>
<name>A0A073J817_9RHOB</name>
<dbReference type="AlphaFoldDB" id="A0A073J817"/>
<keyword evidence="3" id="KW-1185">Reference proteome</keyword>
<gene>
    <name evidence="2" type="ORF">SUH3_02890</name>
</gene>
<dbReference type="SUPFAM" id="SSF51294">
    <property type="entry name" value="Hedgehog/intein (Hint) domain"/>
    <property type="match status" value="1"/>
</dbReference>
<evidence type="ECO:0000313" key="2">
    <source>
        <dbReference type="EMBL" id="KEJ97950.1"/>
    </source>
</evidence>
<dbReference type="Pfam" id="PF13403">
    <property type="entry name" value="Hint_2"/>
    <property type="match status" value="1"/>
</dbReference>
<evidence type="ECO:0000259" key="1">
    <source>
        <dbReference type="Pfam" id="PF13403"/>
    </source>
</evidence>
<organism evidence="2 3">
    <name type="scientific">Pseudosulfitobacter pseudonitzschiae</name>
    <dbReference type="NCBI Taxonomy" id="1402135"/>
    <lineage>
        <taxon>Bacteria</taxon>
        <taxon>Pseudomonadati</taxon>
        <taxon>Pseudomonadota</taxon>
        <taxon>Alphaproteobacteria</taxon>
        <taxon>Rhodobacterales</taxon>
        <taxon>Roseobacteraceae</taxon>
        <taxon>Pseudosulfitobacter</taxon>
    </lineage>
</organism>
<proteinExistence type="predicted"/>
<dbReference type="OrthoDB" id="6305173at2"/>
<dbReference type="Proteomes" id="UP000027746">
    <property type="component" value="Unassembled WGS sequence"/>
</dbReference>
<sequence>MGFSMAVYYGYTNVIRGTQSTLNGNPVDYAYAPSGTWRYSGEDTYFVVEENDGATVFNGDGDVNEYVDSAERFGGAWEQTVEVDGVDRQVIWDYTFTVTDGTNTWRVGVIDVDLNNDNDVQDAGENGYFLVFPDGMPPADTNLTTGGITENDDSTPHADLGGSVVCFASGVMIETPDGPRAVEDLSQGDLVITGTDGAQPIRWIGATTVLAQSDLAPVVITAGTLGNDADLVVSPQHAILLTDWRAELLYGQEEVLVRAVDLLNMDGVYRRTGGLVTYHHILLDAHHVVQSHGIWSETLYPGDMTKQAVNPVARAEIEALFPDLAAYGPKAAPCLRAYEAKLLAAA</sequence>
<dbReference type="Gene3D" id="2.170.16.10">
    <property type="entry name" value="Hedgehog/Intein (Hint) domain"/>
    <property type="match status" value="1"/>
</dbReference>